<accession>A0A1F7Z4W7</accession>
<reference evidence="2 3" key="1">
    <citation type="journal article" date="2016" name="Nat. Commun.">
        <title>Thousands of microbial genomes shed light on interconnected biogeochemical processes in an aquifer system.</title>
        <authorList>
            <person name="Anantharaman K."/>
            <person name="Brown C.T."/>
            <person name="Hug L.A."/>
            <person name="Sharon I."/>
            <person name="Castelle C.J."/>
            <person name="Probst A.J."/>
            <person name="Thomas B.C."/>
            <person name="Singh A."/>
            <person name="Wilkins M.J."/>
            <person name="Karaoz U."/>
            <person name="Brodie E.L."/>
            <person name="Williams K.H."/>
            <person name="Hubbard S.S."/>
            <person name="Banfield J.F."/>
        </authorList>
    </citation>
    <scope>NUCLEOTIDE SEQUENCE [LARGE SCALE GENOMIC DNA]</scope>
</reference>
<protein>
    <recommendedName>
        <fullName evidence="1">DUF5659 domain-containing protein</fullName>
    </recommendedName>
</protein>
<organism evidence="2 3">
    <name type="scientific">Candidatus Woesebacteria bacterium RIFCSPHIGHO2_02_FULL_39_13</name>
    <dbReference type="NCBI Taxonomy" id="1802505"/>
    <lineage>
        <taxon>Bacteria</taxon>
        <taxon>Candidatus Woeseibacteriota</taxon>
    </lineage>
</organism>
<evidence type="ECO:0000259" key="1">
    <source>
        <dbReference type="Pfam" id="PF18903"/>
    </source>
</evidence>
<gene>
    <name evidence="2" type="ORF">A3D01_03140</name>
</gene>
<dbReference type="Pfam" id="PF18903">
    <property type="entry name" value="DUF5659"/>
    <property type="match status" value="1"/>
</dbReference>
<dbReference type="EMBL" id="MGGR01000005">
    <property type="protein sequence ID" value="OGM34514.1"/>
    <property type="molecule type" value="Genomic_DNA"/>
</dbReference>
<dbReference type="AlphaFoldDB" id="A0A1F7Z4W7"/>
<evidence type="ECO:0000313" key="3">
    <source>
        <dbReference type="Proteomes" id="UP000177169"/>
    </source>
</evidence>
<proteinExistence type="predicted"/>
<sequence length="78" mass="8952">MKSDFFITKDLGLSGALHSKGVKLVRVDRQGKLCFFVFENRSLCESLQQQFYAKTLDVDALEYTNSLRVLKDLVFSRS</sequence>
<dbReference type="InterPro" id="IPR043718">
    <property type="entry name" value="DUF5659"/>
</dbReference>
<evidence type="ECO:0000313" key="2">
    <source>
        <dbReference type="EMBL" id="OGM34514.1"/>
    </source>
</evidence>
<feature type="domain" description="DUF5659" evidence="1">
    <location>
        <begin position="6"/>
        <end position="75"/>
    </location>
</feature>
<name>A0A1F7Z4W7_9BACT</name>
<dbReference type="Proteomes" id="UP000177169">
    <property type="component" value="Unassembled WGS sequence"/>
</dbReference>
<dbReference type="STRING" id="1802505.A3D01_03140"/>
<comment type="caution">
    <text evidence="2">The sequence shown here is derived from an EMBL/GenBank/DDBJ whole genome shotgun (WGS) entry which is preliminary data.</text>
</comment>